<dbReference type="EMBL" id="VDUY01000006">
    <property type="protein sequence ID" value="TXL64231.1"/>
    <property type="molecule type" value="Genomic_DNA"/>
</dbReference>
<dbReference type="GO" id="GO:0000976">
    <property type="term" value="F:transcription cis-regulatory region binding"/>
    <property type="evidence" value="ECO:0007669"/>
    <property type="project" value="TreeGrafter"/>
</dbReference>
<dbReference type="Pfam" id="PF03466">
    <property type="entry name" value="LysR_substrate"/>
    <property type="match status" value="1"/>
</dbReference>
<dbReference type="PROSITE" id="PS50931">
    <property type="entry name" value="HTH_LYSR"/>
    <property type="match status" value="1"/>
</dbReference>
<comment type="caution">
    <text evidence="6">The sequence shown here is derived from an EMBL/GenBank/DDBJ whole genome shotgun (WGS) entry which is preliminary data.</text>
</comment>
<accession>A0A5C8NT54</accession>
<keyword evidence="4" id="KW-0804">Transcription</keyword>
<evidence type="ECO:0000256" key="1">
    <source>
        <dbReference type="ARBA" id="ARBA00009437"/>
    </source>
</evidence>
<dbReference type="PANTHER" id="PTHR30126">
    <property type="entry name" value="HTH-TYPE TRANSCRIPTIONAL REGULATOR"/>
    <property type="match status" value="1"/>
</dbReference>
<dbReference type="InterPro" id="IPR000847">
    <property type="entry name" value="LysR_HTH_N"/>
</dbReference>
<dbReference type="AlphaFoldDB" id="A0A5C8NT54"/>
<protein>
    <submittedName>
        <fullName evidence="6">LysR family transcriptional regulator</fullName>
    </submittedName>
</protein>
<dbReference type="InterPro" id="IPR005119">
    <property type="entry name" value="LysR_subst-bd"/>
</dbReference>
<sequence>MHSNRSRRLSRVTPQQLRAFEATARLLSVTGAARELHLTQPTVSVQLRELAAAVGEPLFESAGRGIRLTQAGEALQQTAGELNDCWRRFESRLAELNGLVRGSLRIAAVTTAEYFVPDLIGPFAAAHPGVEIEFAVENRDGVVARLQRGIDDMAVMMMPPEDLPLDRQPFLDNPLVVIAPAGHRLAGRRLRLSSLAGERWLMREPGSGTRMAAERHFAELGFEPKVAMSLGSNEAIKHAVAAGLGIALLSMVAVRPPVGRAAATTAEGLEILKVSGFPLRRRWSVVWRRDRPLTIAARRFIEHLSAARELRAPRGARA</sequence>
<dbReference type="SUPFAM" id="SSF53850">
    <property type="entry name" value="Periplasmic binding protein-like II"/>
    <property type="match status" value="1"/>
</dbReference>
<dbReference type="SUPFAM" id="SSF46785">
    <property type="entry name" value="Winged helix' DNA-binding domain"/>
    <property type="match status" value="1"/>
</dbReference>
<evidence type="ECO:0000259" key="5">
    <source>
        <dbReference type="PROSITE" id="PS50931"/>
    </source>
</evidence>
<dbReference type="InterPro" id="IPR036390">
    <property type="entry name" value="WH_DNA-bd_sf"/>
</dbReference>
<dbReference type="PANTHER" id="PTHR30126:SF5">
    <property type="entry name" value="HTH-TYPE TRANSCRIPTIONAL ACTIVATOR CMPR"/>
    <property type="match status" value="1"/>
</dbReference>
<keyword evidence="7" id="KW-1185">Reference proteome</keyword>
<dbReference type="Gene3D" id="3.40.190.290">
    <property type="match status" value="1"/>
</dbReference>
<proteinExistence type="inferred from homology"/>
<dbReference type="PRINTS" id="PR00039">
    <property type="entry name" value="HTHLYSR"/>
</dbReference>
<evidence type="ECO:0000313" key="7">
    <source>
        <dbReference type="Proteomes" id="UP000321548"/>
    </source>
</evidence>
<evidence type="ECO:0000256" key="3">
    <source>
        <dbReference type="ARBA" id="ARBA00023125"/>
    </source>
</evidence>
<comment type="similarity">
    <text evidence="1">Belongs to the LysR transcriptional regulatory family.</text>
</comment>
<dbReference type="Gene3D" id="1.10.10.10">
    <property type="entry name" value="Winged helix-like DNA-binding domain superfamily/Winged helix DNA-binding domain"/>
    <property type="match status" value="1"/>
</dbReference>
<organism evidence="6 7">
    <name type="scientific">Zeimonas arvi</name>
    <dbReference type="NCBI Taxonomy" id="2498847"/>
    <lineage>
        <taxon>Bacteria</taxon>
        <taxon>Pseudomonadati</taxon>
        <taxon>Pseudomonadota</taxon>
        <taxon>Betaproteobacteria</taxon>
        <taxon>Burkholderiales</taxon>
        <taxon>Burkholderiaceae</taxon>
        <taxon>Zeimonas</taxon>
    </lineage>
</organism>
<dbReference type="OrthoDB" id="9785745at2"/>
<dbReference type="Proteomes" id="UP000321548">
    <property type="component" value="Unassembled WGS sequence"/>
</dbReference>
<dbReference type="Pfam" id="PF00126">
    <property type="entry name" value="HTH_1"/>
    <property type="match status" value="1"/>
</dbReference>
<dbReference type="RefSeq" id="WP_147705292.1">
    <property type="nucleotide sequence ID" value="NZ_VDUY01000006.1"/>
</dbReference>
<gene>
    <name evidence="6" type="ORF">FHP08_14935</name>
</gene>
<evidence type="ECO:0000313" key="6">
    <source>
        <dbReference type="EMBL" id="TXL64231.1"/>
    </source>
</evidence>
<feature type="domain" description="HTH lysR-type" evidence="5">
    <location>
        <begin position="12"/>
        <end position="69"/>
    </location>
</feature>
<name>A0A5C8NT54_9BURK</name>
<evidence type="ECO:0000256" key="2">
    <source>
        <dbReference type="ARBA" id="ARBA00023015"/>
    </source>
</evidence>
<dbReference type="InterPro" id="IPR036388">
    <property type="entry name" value="WH-like_DNA-bd_sf"/>
</dbReference>
<keyword evidence="2" id="KW-0805">Transcription regulation</keyword>
<evidence type="ECO:0000256" key="4">
    <source>
        <dbReference type="ARBA" id="ARBA00023163"/>
    </source>
</evidence>
<dbReference type="GO" id="GO:0003700">
    <property type="term" value="F:DNA-binding transcription factor activity"/>
    <property type="evidence" value="ECO:0007669"/>
    <property type="project" value="InterPro"/>
</dbReference>
<reference evidence="6 7" key="1">
    <citation type="submission" date="2019-06" db="EMBL/GenBank/DDBJ databases">
        <title>Quisquiliibacterium sp. nov., isolated from a maize field.</title>
        <authorList>
            <person name="Lin S.-Y."/>
            <person name="Tsai C.-F."/>
            <person name="Young C.-C."/>
        </authorList>
    </citation>
    <scope>NUCLEOTIDE SEQUENCE [LARGE SCALE GENOMIC DNA]</scope>
    <source>
        <strain evidence="6 7">CC-CFT501</strain>
    </source>
</reference>
<keyword evidence="3" id="KW-0238">DNA-binding</keyword>